<dbReference type="GO" id="GO:0007004">
    <property type="term" value="P:telomere maintenance via telomerase"/>
    <property type="evidence" value="ECO:0007669"/>
    <property type="project" value="TreeGrafter"/>
</dbReference>
<accession>A0AAE0XKB0</accession>
<keyword evidence="1" id="KW-0479">Metal-binding</keyword>
<keyword evidence="1" id="KW-0548">Nucleotidyltransferase</keyword>
<keyword evidence="1" id="KW-0158">Chromosome</keyword>
<keyword evidence="1" id="KW-0460">Magnesium</keyword>
<dbReference type="GO" id="GO:0003720">
    <property type="term" value="F:telomerase activity"/>
    <property type="evidence" value="ECO:0007669"/>
    <property type="project" value="InterPro"/>
</dbReference>
<gene>
    <name evidence="3" type="ORF">B0T22DRAFT_89502</name>
</gene>
<keyword evidence="1" id="KW-0779">Telomere</keyword>
<comment type="function">
    <text evidence="1">Telomerase is a ribonucleoprotein enzyme essential for the replication of chromosome termini in most eukaryotes. It elongates telomeres. It is a reverse transcriptase that adds simple sequence repeats to chromosome ends by copying a template sequence within the RNA component of the enzyme.</text>
</comment>
<feature type="region of interest" description="Disordered" evidence="2">
    <location>
        <begin position="17"/>
        <end position="41"/>
    </location>
</feature>
<evidence type="ECO:0000313" key="4">
    <source>
        <dbReference type="Proteomes" id="UP001270362"/>
    </source>
</evidence>
<evidence type="ECO:0000256" key="2">
    <source>
        <dbReference type="SAM" id="MobiDB-lite"/>
    </source>
</evidence>
<keyword evidence="4" id="KW-1185">Reference proteome</keyword>
<comment type="catalytic activity">
    <reaction evidence="1">
        <text>DNA(n) + a 2'-deoxyribonucleoside 5'-triphosphate = DNA(n+1) + diphosphate</text>
        <dbReference type="Rhea" id="RHEA:22508"/>
        <dbReference type="Rhea" id="RHEA-COMP:17339"/>
        <dbReference type="Rhea" id="RHEA-COMP:17340"/>
        <dbReference type="ChEBI" id="CHEBI:33019"/>
        <dbReference type="ChEBI" id="CHEBI:61560"/>
        <dbReference type="ChEBI" id="CHEBI:173112"/>
        <dbReference type="EC" id="2.7.7.49"/>
    </reaction>
</comment>
<dbReference type="EMBL" id="JAULSO010000001">
    <property type="protein sequence ID" value="KAK3694997.1"/>
    <property type="molecule type" value="Genomic_DNA"/>
</dbReference>
<evidence type="ECO:0000256" key="1">
    <source>
        <dbReference type="RuleBase" id="RU365061"/>
    </source>
</evidence>
<organism evidence="3 4">
    <name type="scientific">Podospora appendiculata</name>
    <dbReference type="NCBI Taxonomy" id="314037"/>
    <lineage>
        <taxon>Eukaryota</taxon>
        <taxon>Fungi</taxon>
        <taxon>Dikarya</taxon>
        <taxon>Ascomycota</taxon>
        <taxon>Pezizomycotina</taxon>
        <taxon>Sordariomycetes</taxon>
        <taxon>Sordariomycetidae</taxon>
        <taxon>Sordariales</taxon>
        <taxon>Podosporaceae</taxon>
        <taxon>Podospora</taxon>
    </lineage>
</organism>
<sequence length="368" mass="40929">MSAQKFFKKRLLDGPAEFDAQFSPGPGPGPTKRVKGKHPERAAPVVGQGLLAQYYARIHTLRHYVLSQLPKSSRIRQRKIASVGLALPAPEKPCTNDELALGELLDTTLVAIRYDDDHGARSKTELGQRWEQWIGFSQKGDESYVTLSDGLKASCFSQSELVDFVIWLLFSREKTGSWPRHILCDGFRRQNGSRPPAGPENPAGQIQGLFSAHPNHSVQALKEPPWPQLLALLGKAGERIMIELLVDCAVFRAVKAGKGNLHQLSGIPLSSLETLAANSADQLKPSSKILVKNNEELRPSEISFVRSRMLYARAALNARGLVHFGLRHIRRLFSSAYSKTGSAHACRCVEPFFSERYLQDWTVWLASR</sequence>
<dbReference type="EC" id="2.7.7.49" evidence="1"/>
<name>A0AAE0XKB0_9PEZI</name>
<reference evidence="3" key="2">
    <citation type="submission" date="2023-06" db="EMBL/GenBank/DDBJ databases">
        <authorList>
            <consortium name="Lawrence Berkeley National Laboratory"/>
            <person name="Haridas S."/>
            <person name="Hensen N."/>
            <person name="Bonometti L."/>
            <person name="Westerberg I."/>
            <person name="Brannstrom I.O."/>
            <person name="Guillou S."/>
            <person name="Cros-Aarteil S."/>
            <person name="Calhoun S."/>
            <person name="Kuo A."/>
            <person name="Mondo S."/>
            <person name="Pangilinan J."/>
            <person name="Riley R."/>
            <person name="Labutti K."/>
            <person name="Andreopoulos B."/>
            <person name="Lipzen A."/>
            <person name="Chen C."/>
            <person name="Yanf M."/>
            <person name="Daum C."/>
            <person name="Ng V."/>
            <person name="Clum A."/>
            <person name="Steindorff A."/>
            <person name="Ohm R."/>
            <person name="Martin F."/>
            <person name="Silar P."/>
            <person name="Natvig D."/>
            <person name="Lalanne C."/>
            <person name="Gautier V."/>
            <person name="Ament-Velasquez S.L."/>
            <person name="Kruys A."/>
            <person name="Hutchinson M.I."/>
            <person name="Powell A.J."/>
            <person name="Barry K."/>
            <person name="Miller A.N."/>
            <person name="Grigoriev I.V."/>
            <person name="Debuchy R."/>
            <person name="Gladieux P."/>
            <person name="Thoren M.H."/>
            <person name="Johannesson H."/>
        </authorList>
    </citation>
    <scope>NUCLEOTIDE SEQUENCE</scope>
    <source>
        <strain evidence="3">CBS 314.62</strain>
    </source>
</reference>
<dbReference type="GO" id="GO:0000781">
    <property type="term" value="C:chromosome, telomeric region"/>
    <property type="evidence" value="ECO:0007669"/>
    <property type="project" value="UniProtKB-SubCell"/>
</dbReference>
<keyword evidence="1" id="KW-0539">Nucleus</keyword>
<proteinExistence type="inferred from homology"/>
<reference evidence="3" key="1">
    <citation type="journal article" date="2023" name="Mol. Phylogenet. Evol.">
        <title>Genome-scale phylogeny and comparative genomics of the fungal order Sordariales.</title>
        <authorList>
            <person name="Hensen N."/>
            <person name="Bonometti L."/>
            <person name="Westerberg I."/>
            <person name="Brannstrom I.O."/>
            <person name="Guillou S."/>
            <person name="Cros-Aarteil S."/>
            <person name="Calhoun S."/>
            <person name="Haridas S."/>
            <person name="Kuo A."/>
            <person name="Mondo S."/>
            <person name="Pangilinan J."/>
            <person name="Riley R."/>
            <person name="LaButti K."/>
            <person name="Andreopoulos B."/>
            <person name="Lipzen A."/>
            <person name="Chen C."/>
            <person name="Yan M."/>
            <person name="Daum C."/>
            <person name="Ng V."/>
            <person name="Clum A."/>
            <person name="Steindorff A."/>
            <person name="Ohm R.A."/>
            <person name="Martin F."/>
            <person name="Silar P."/>
            <person name="Natvig D.O."/>
            <person name="Lalanne C."/>
            <person name="Gautier V."/>
            <person name="Ament-Velasquez S.L."/>
            <person name="Kruys A."/>
            <person name="Hutchinson M.I."/>
            <person name="Powell A.J."/>
            <person name="Barry K."/>
            <person name="Miller A.N."/>
            <person name="Grigoriev I.V."/>
            <person name="Debuchy R."/>
            <person name="Gladieux P."/>
            <person name="Hiltunen Thoren M."/>
            <person name="Johannesson H."/>
        </authorList>
    </citation>
    <scope>NUCLEOTIDE SEQUENCE</scope>
    <source>
        <strain evidence="3">CBS 314.62</strain>
    </source>
</reference>
<keyword evidence="1" id="KW-0808">Transferase</keyword>
<comment type="similarity">
    <text evidence="1">Belongs to the reverse transcriptase family. Telomerase subfamily.</text>
</comment>
<evidence type="ECO:0000313" key="3">
    <source>
        <dbReference type="EMBL" id="KAK3694997.1"/>
    </source>
</evidence>
<protein>
    <recommendedName>
        <fullName evidence="1">Telomerase reverse transcriptase</fullName>
        <ecNumber evidence="1">2.7.7.49</ecNumber>
    </recommendedName>
    <alternativeName>
        <fullName evidence="1">Telomerase catalytic subunit</fullName>
    </alternativeName>
</protein>
<dbReference type="GO" id="GO:0046872">
    <property type="term" value="F:metal ion binding"/>
    <property type="evidence" value="ECO:0007669"/>
    <property type="project" value="UniProtKB-KW"/>
</dbReference>
<dbReference type="PANTHER" id="PTHR12066:SF0">
    <property type="entry name" value="TELOMERASE REVERSE TRANSCRIPTASE"/>
    <property type="match status" value="1"/>
</dbReference>
<dbReference type="GO" id="GO:0000333">
    <property type="term" value="C:telomerase catalytic core complex"/>
    <property type="evidence" value="ECO:0007669"/>
    <property type="project" value="TreeGrafter"/>
</dbReference>
<dbReference type="GO" id="GO:0042162">
    <property type="term" value="F:telomeric DNA binding"/>
    <property type="evidence" value="ECO:0007669"/>
    <property type="project" value="TreeGrafter"/>
</dbReference>
<comment type="subcellular location">
    <subcellularLocation>
        <location evidence="1">Nucleus</location>
    </subcellularLocation>
    <subcellularLocation>
        <location evidence="1">Chromosome</location>
        <location evidence="1">Telomere</location>
    </subcellularLocation>
</comment>
<dbReference type="Proteomes" id="UP001270362">
    <property type="component" value="Unassembled WGS sequence"/>
</dbReference>
<keyword evidence="1" id="KW-0695">RNA-directed DNA polymerase</keyword>
<dbReference type="AlphaFoldDB" id="A0AAE0XKB0"/>
<comment type="caution">
    <text evidence="3">The sequence shown here is derived from an EMBL/GenBank/DDBJ whole genome shotgun (WGS) entry which is preliminary data.</text>
</comment>
<dbReference type="GO" id="GO:0070034">
    <property type="term" value="F:telomerase RNA binding"/>
    <property type="evidence" value="ECO:0007669"/>
    <property type="project" value="TreeGrafter"/>
</dbReference>
<dbReference type="PANTHER" id="PTHR12066">
    <property type="entry name" value="TELOMERASE REVERSE TRANSCRIPTASE"/>
    <property type="match status" value="1"/>
</dbReference>
<dbReference type="InterPro" id="IPR003545">
    <property type="entry name" value="Telomerase_RT"/>
</dbReference>